<dbReference type="PANTHER" id="PTHR46360">
    <property type="entry name" value="DISKS LARGE HOMOLOG 5"/>
    <property type="match status" value="1"/>
</dbReference>
<dbReference type="EMBL" id="OC874135">
    <property type="protein sequence ID" value="CAD7637305.1"/>
    <property type="molecule type" value="Genomic_DNA"/>
</dbReference>
<feature type="region of interest" description="Disordered" evidence="2">
    <location>
        <begin position="345"/>
        <end position="370"/>
    </location>
</feature>
<dbReference type="OrthoDB" id="10067129at2759"/>
<feature type="compositionally biased region" description="Basic and acidic residues" evidence="2">
    <location>
        <begin position="345"/>
        <end position="362"/>
    </location>
</feature>
<keyword evidence="1" id="KW-0175">Coiled coil</keyword>
<accession>A0A7R9L9N6</accession>
<sequence length="489" mass="55126">MYHDDFKLSDLDTFYQIKVSQILMSKPVNSQPSQSSSLSEESDRKCRELCEEMSALKASNESEVKALKAQLKTSNDSMHTMTEEMESLRQQLITSEKSNQEMVADLSELSDQKSCLTQEISDLKAKNDTEVQLKTSLNSMETMVTENNNLKQTVFTLSSLFTSNMSNENMGADLKHKLCEMSTKINELSEELSALKASKHIIESEVNTLAQELNAQNIRHSVSDSSSSCSSIGSHNQLITNSDKTRNEINSGEYKTLMAEHKSLRKRYSDLVVTHEEYVSTLESAQEESRRYRKCFEESTQERNFAIIERNGLKQQCTQAIKQWDKALREVNELKEQLTRCERQRNESMKESKAAKEIHHSYPSDVSTSRAQTVSTTSAPLVPSPANSPVCPDTSHPTFKSSGDTIDKPSAELASLRKQVVRLQTELREAHNEVEVCGRRRVWALNERDKMKALVTENEISLTALEGIRQSIKDSDDSESVASVGTHSK</sequence>
<protein>
    <submittedName>
        <fullName evidence="3">Uncharacterized protein</fullName>
    </submittedName>
</protein>
<organism evidence="3">
    <name type="scientific">Medioppia subpectinata</name>
    <dbReference type="NCBI Taxonomy" id="1979941"/>
    <lineage>
        <taxon>Eukaryota</taxon>
        <taxon>Metazoa</taxon>
        <taxon>Ecdysozoa</taxon>
        <taxon>Arthropoda</taxon>
        <taxon>Chelicerata</taxon>
        <taxon>Arachnida</taxon>
        <taxon>Acari</taxon>
        <taxon>Acariformes</taxon>
        <taxon>Sarcoptiformes</taxon>
        <taxon>Oribatida</taxon>
        <taxon>Brachypylina</taxon>
        <taxon>Oppioidea</taxon>
        <taxon>Oppiidae</taxon>
        <taxon>Medioppia</taxon>
    </lineage>
</organism>
<reference evidence="3" key="1">
    <citation type="submission" date="2020-11" db="EMBL/GenBank/DDBJ databases">
        <authorList>
            <person name="Tran Van P."/>
        </authorList>
    </citation>
    <scope>NUCLEOTIDE SEQUENCE</scope>
</reference>
<dbReference type="InterPro" id="IPR053004">
    <property type="entry name" value="MAGUK_Signaling_Regulators"/>
</dbReference>
<dbReference type="Proteomes" id="UP000759131">
    <property type="component" value="Unassembled WGS sequence"/>
</dbReference>
<proteinExistence type="predicted"/>
<dbReference type="EMBL" id="CAJPIZ010019560">
    <property type="protein sequence ID" value="CAG2116974.1"/>
    <property type="molecule type" value="Genomic_DNA"/>
</dbReference>
<dbReference type="AlphaFoldDB" id="A0A7R9L9N6"/>
<evidence type="ECO:0000256" key="1">
    <source>
        <dbReference type="SAM" id="Coils"/>
    </source>
</evidence>
<evidence type="ECO:0000256" key="2">
    <source>
        <dbReference type="SAM" id="MobiDB-lite"/>
    </source>
</evidence>
<evidence type="ECO:0000313" key="3">
    <source>
        <dbReference type="EMBL" id="CAD7637305.1"/>
    </source>
</evidence>
<keyword evidence="4" id="KW-1185">Reference proteome</keyword>
<name>A0A7R9L9N6_9ACAR</name>
<dbReference type="PANTHER" id="PTHR46360:SF1">
    <property type="entry name" value="DISKS LARGE HOMOLOG 5"/>
    <property type="match status" value="1"/>
</dbReference>
<dbReference type="GO" id="GO:0035331">
    <property type="term" value="P:negative regulation of hippo signaling"/>
    <property type="evidence" value="ECO:0007669"/>
    <property type="project" value="TreeGrafter"/>
</dbReference>
<gene>
    <name evidence="3" type="ORF">OSB1V03_LOCUS16929</name>
</gene>
<evidence type="ECO:0000313" key="4">
    <source>
        <dbReference type="Proteomes" id="UP000759131"/>
    </source>
</evidence>
<feature type="coiled-coil region" evidence="1">
    <location>
        <begin position="50"/>
        <end position="126"/>
    </location>
</feature>
<dbReference type="GO" id="GO:0005886">
    <property type="term" value="C:plasma membrane"/>
    <property type="evidence" value="ECO:0007669"/>
    <property type="project" value="TreeGrafter"/>
</dbReference>